<name>M2SGW6_9SPHN</name>
<proteinExistence type="predicted"/>
<feature type="region of interest" description="Disordered" evidence="1">
    <location>
        <begin position="1"/>
        <end position="43"/>
    </location>
</feature>
<organism evidence="2 3">
    <name type="scientific">Pacificimonas flava</name>
    <dbReference type="NCBI Taxonomy" id="1234595"/>
    <lineage>
        <taxon>Bacteria</taxon>
        <taxon>Pseudomonadati</taxon>
        <taxon>Pseudomonadota</taxon>
        <taxon>Alphaproteobacteria</taxon>
        <taxon>Sphingomonadales</taxon>
        <taxon>Sphingosinicellaceae</taxon>
        <taxon>Pacificimonas</taxon>
    </lineage>
</organism>
<evidence type="ECO:0000256" key="1">
    <source>
        <dbReference type="SAM" id="MobiDB-lite"/>
    </source>
</evidence>
<accession>M2SGW6</accession>
<reference evidence="2 3" key="1">
    <citation type="journal article" date="2013" name="Genome Announc.">
        <title>Draft Genome Sequence of Strain JLT2015T, Belonging to the Family Sphingomonadaceae of the Alphaproteobacteria.</title>
        <authorList>
            <person name="Tang K."/>
            <person name="Liu K."/>
            <person name="Li S."/>
            <person name="Jiao N."/>
        </authorList>
    </citation>
    <scope>NUCLEOTIDE SEQUENCE [LARGE SCALE GENOMIC DNA]</scope>
    <source>
        <strain evidence="2 3">JLT2015</strain>
    </source>
</reference>
<dbReference type="Proteomes" id="UP000011717">
    <property type="component" value="Unassembled WGS sequence"/>
</dbReference>
<keyword evidence="3" id="KW-1185">Reference proteome</keyword>
<dbReference type="EMBL" id="AMRV01000001">
    <property type="protein sequence ID" value="EMD84620.1"/>
    <property type="molecule type" value="Genomic_DNA"/>
</dbReference>
<gene>
    <name evidence="2" type="ORF">C725_0550</name>
</gene>
<protein>
    <submittedName>
        <fullName evidence="2">Uncharacterized protein</fullName>
    </submittedName>
</protein>
<evidence type="ECO:0000313" key="3">
    <source>
        <dbReference type="Proteomes" id="UP000011717"/>
    </source>
</evidence>
<comment type="caution">
    <text evidence="2">The sequence shown here is derived from an EMBL/GenBank/DDBJ whole genome shotgun (WGS) entry which is preliminary data.</text>
</comment>
<sequence length="43" mass="4642">MPPSHSRRNDAGPVAPKNCPPQKALTLQKDEAGPRMYQAGGLR</sequence>
<evidence type="ECO:0000313" key="2">
    <source>
        <dbReference type="EMBL" id="EMD84620.1"/>
    </source>
</evidence>
<dbReference type="AlphaFoldDB" id="M2SGW6"/>